<feature type="region of interest" description="Disordered" evidence="1">
    <location>
        <begin position="21"/>
        <end position="104"/>
    </location>
</feature>
<protein>
    <submittedName>
        <fullName evidence="2">Uncharacterized protein</fullName>
    </submittedName>
</protein>
<dbReference type="EMBL" id="BRXU01000004">
    <property type="protein sequence ID" value="GLC51213.1"/>
    <property type="molecule type" value="Genomic_DNA"/>
</dbReference>
<gene>
    <name evidence="2" type="primary">PLESTB004404</name>
    <name evidence="2" type="ORF">PLESTB_000478000</name>
</gene>
<proteinExistence type="predicted"/>
<evidence type="ECO:0000313" key="2">
    <source>
        <dbReference type="EMBL" id="GLC51213.1"/>
    </source>
</evidence>
<accession>A0A9W6BFQ4</accession>
<dbReference type="Proteomes" id="UP001165080">
    <property type="component" value="Unassembled WGS sequence"/>
</dbReference>
<evidence type="ECO:0000256" key="1">
    <source>
        <dbReference type="SAM" id="MobiDB-lite"/>
    </source>
</evidence>
<comment type="caution">
    <text evidence="2">The sequence shown here is derived from an EMBL/GenBank/DDBJ whole genome shotgun (WGS) entry which is preliminary data.</text>
</comment>
<sequence length="186" mass="19853">MEERKAQQAAEEATAQLTALLATGSQAKPSDGSQIPSLQLQVAGADSSTVKCQTPHPARSCPTRPAAAERPRTSIKAGGRGGGRAHPHRHGGGPPQLDANQGDGKKAAAERCMCKAIHSGSPRTTCMGCWRRMGTVFRQQYGSGQSCVWMWCLYRRPTIPTSSTNASLRGTYAMQQCCRRTPKVGT</sequence>
<name>A0A9W6BFQ4_9CHLO</name>
<feature type="compositionally biased region" description="Polar residues" evidence="1">
    <location>
        <begin position="24"/>
        <end position="52"/>
    </location>
</feature>
<keyword evidence="3" id="KW-1185">Reference proteome</keyword>
<organism evidence="2 3">
    <name type="scientific">Pleodorina starrii</name>
    <dbReference type="NCBI Taxonomy" id="330485"/>
    <lineage>
        <taxon>Eukaryota</taxon>
        <taxon>Viridiplantae</taxon>
        <taxon>Chlorophyta</taxon>
        <taxon>core chlorophytes</taxon>
        <taxon>Chlorophyceae</taxon>
        <taxon>CS clade</taxon>
        <taxon>Chlamydomonadales</taxon>
        <taxon>Volvocaceae</taxon>
        <taxon>Pleodorina</taxon>
    </lineage>
</organism>
<reference evidence="2 3" key="1">
    <citation type="journal article" date="2023" name="Commun. Biol.">
        <title>Reorganization of the ancestral sex-determining regions during the evolution of trioecy in Pleodorina starrii.</title>
        <authorList>
            <person name="Takahashi K."/>
            <person name="Suzuki S."/>
            <person name="Kawai-Toyooka H."/>
            <person name="Yamamoto K."/>
            <person name="Hamaji T."/>
            <person name="Ootsuki R."/>
            <person name="Yamaguchi H."/>
            <person name="Kawachi M."/>
            <person name="Higashiyama T."/>
            <person name="Nozaki H."/>
        </authorList>
    </citation>
    <scope>NUCLEOTIDE SEQUENCE [LARGE SCALE GENOMIC DNA]</scope>
    <source>
        <strain evidence="2 3">NIES-4479</strain>
    </source>
</reference>
<evidence type="ECO:0000313" key="3">
    <source>
        <dbReference type="Proteomes" id="UP001165080"/>
    </source>
</evidence>
<dbReference type="AlphaFoldDB" id="A0A9W6BFQ4"/>